<feature type="region of interest" description="Disordered" evidence="1">
    <location>
        <begin position="1"/>
        <end position="110"/>
    </location>
</feature>
<keyword evidence="3" id="KW-1185">Reference proteome</keyword>
<protein>
    <submittedName>
        <fullName evidence="2">Uncharacterized protein</fullName>
    </submittedName>
</protein>
<comment type="caution">
    <text evidence="2">The sequence shown here is derived from an EMBL/GenBank/DDBJ whole genome shotgun (WGS) entry which is preliminary data.</text>
</comment>
<dbReference type="AlphaFoldDB" id="A0A9N7UAA4"/>
<accession>A0A9N7UAA4</accession>
<feature type="compositionally biased region" description="Low complexity" evidence="1">
    <location>
        <begin position="69"/>
        <end position="89"/>
    </location>
</feature>
<evidence type="ECO:0000313" key="3">
    <source>
        <dbReference type="Proteomes" id="UP001153269"/>
    </source>
</evidence>
<name>A0A9N7UAA4_PLEPL</name>
<gene>
    <name evidence="2" type="ORF">PLEPLA_LOCUS14790</name>
</gene>
<evidence type="ECO:0000313" key="2">
    <source>
        <dbReference type="EMBL" id="CAB1426852.1"/>
    </source>
</evidence>
<reference evidence="2" key="1">
    <citation type="submission" date="2020-03" db="EMBL/GenBank/DDBJ databases">
        <authorList>
            <person name="Weist P."/>
        </authorList>
    </citation>
    <scope>NUCLEOTIDE SEQUENCE</scope>
</reference>
<feature type="compositionally biased region" description="Polar residues" evidence="1">
    <location>
        <begin position="15"/>
        <end position="24"/>
    </location>
</feature>
<proteinExistence type="predicted"/>
<dbReference type="EMBL" id="CADEAL010000923">
    <property type="protein sequence ID" value="CAB1426852.1"/>
    <property type="molecule type" value="Genomic_DNA"/>
</dbReference>
<organism evidence="2 3">
    <name type="scientific">Pleuronectes platessa</name>
    <name type="common">European plaice</name>
    <dbReference type="NCBI Taxonomy" id="8262"/>
    <lineage>
        <taxon>Eukaryota</taxon>
        <taxon>Metazoa</taxon>
        <taxon>Chordata</taxon>
        <taxon>Craniata</taxon>
        <taxon>Vertebrata</taxon>
        <taxon>Euteleostomi</taxon>
        <taxon>Actinopterygii</taxon>
        <taxon>Neopterygii</taxon>
        <taxon>Teleostei</taxon>
        <taxon>Neoteleostei</taxon>
        <taxon>Acanthomorphata</taxon>
        <taxon>Carangaria</taxon>
        <taxon>Pleuronectiformes</taxon>
        <taxon>Pleuronectoidei</taxon>
        <taxon>Pleuronectidae</taxon>
        <taxon>Pleuronectes</taxon>
    </lineage>
</organism>
<evidence type="ECO:0000256" key="1">
    <source>
        <dbReference type="SAM" id="MobiDB-lite"/>
    </source>
</evidence>
<sequence length="187" mass="19703">MAERHPRNSPPVEFDSSSQRSVTSRPPPGVMPGTRHSRHVEPCAAFVPSGSGVESLGYRAIYNRQPQTSSPSSSSSSSSSLKPPSCSPSTCEQQLAAHRGHASAPQPTSLSCDYAKSAERSERIKAATGDEMSFGDEADAEFHPPAALLYLCAALTLHTTSPAPYQCFSSVPRLFSPGAAPSVALET</sequence>
<dbReference type="Proteomes" id="UP001153269">
    <property type="component" value="Unassembled WGS sequence"/>
</dbReference>